<dbReference type="AlphaFoldDB" id="A0A7Z0QMW5"/>
<evidence type="ECO:0000313" key="3">
    <source>
        <dbReference type="Proteomes" id="UP000589896"/>
    </source>
</evidence>
<evidence type="ECO:0000313" key="2">
    <source>
        <dbReference type="EMBL" id="NYZ61587.1"/>
    </source>
</evidence>
<gene>
    <name evidence="2" type="ORF">H0E82_02240</name>
</gene>
<keyword evidence="3" id="KW-1185">Reference proteome</keyword>
<dbReference type="EMBL" id="JACCJZ010000005">
    <property type="protein sequence ID" value="NYZ61587.1"/>
    <property type="molecule type" value="Genomic_DNA"/>
</dbReference>
<comment type="caution">
    <text evidence="2">The sequence shown here is derived from an EMBL/GenBank/DDBJ whole genome shotgun (WGS) entry which is preliminary data.</text>
</comment>
<reference evidence="2 3" key="1">
    <citation type="submission" date="2020-07" db="EMBL/GenBank/DDBJ databases">
        <title>isolation of Luteimonas sp. SJ-16.</title>
        <authorList>
            <person name="Huang X.-X."/>
            <person name="Xu L."/>
            <person name="Sun J.-Q."/>
        </authorList>
    </citation>
    <scope>NUCLEOTIDE SEQUENCE [LARGE SCALE GENOMIC DNA]</scope>
    <source>
        <strain evidence="2 3">SJ-16</strain>
    </source>
</reference>
<name>A0A7Z0QMW5_9GAMM</name>
<dbReference type="Proteomes" id="UP000589896">
    <property type="component" value="Unassembled WGS sequence"/>
</dbReference>
<feature type="compositionally biased region" description="Basic and acidic residues" evidence="1">
    <location>
        <begin position="16"/>
        <end position="41"/>
    </location>
</feature>
<sequence length="95" mass="10402">RQGTDAGEPAPADPAAQREADAEQRARMQEALDAGGADRPEAQPPGAGAAEPGREADERRQANEAWLRRLPDDPGGLLRAKFRLEHERRRREAGR</sequence>
<feature type="non-terminal residue" evidence="2">
    <location>
        <position position="1"/>
    </location>
</feature>
<feature type="region of interest" description="Disordered" evidence="1">
    <location>
        <begin position="1"/>
        <end position="62"/>
    </location>
</feature>
<organism evidence="2 3">
    <name type="scientific">Luteimonas deserti</name>
    <dbReference type="NCBI Taxonomy" id="2752306"/>
    <lineage>
        <taxon>Bacteria</taxon>
        <taxon>Pseudomonadati</taxon>
        <taxon>Pseudomonadota</taxon>
        <taxon>Gammaproteobacteria</taxon>
        <taxon>Lysobacterales</taxon>
        <taxon>Lysobacteraceae</taxon>
        <taxon>Luteimonas</taxon>
    </lineage>
</organism>
<proteinExistence type="predicted"/>
<evidence type="ECO:0000256" key="1">
    <source>
        <dbReference type="SAM" id="MobiDB-lite"/>
    </source>
</evidence>
<protein>
    <submittedName>
        <fullName evidence="2">Uncharacterized protein</fullName>
    </submittedName>
</protein>
<accession>A0A7Z0QMW5</accession>
<feature type="compositionally biased region" description="Basic and acidic residues" evidence="1">
    <location>
        <begin position="52"/>
        <end position="62"/>
    </location>
</feature>